<gene>
    <name evidence="2" type="ORF">CINC_LOCUS12397</name>
</gene>
<keyword evidence="1" id="KW-0812">Transmembrane</keyword>
<name>A0A9P0C4N8_CHRIL</name>
<protein>
    <submittedName>
        <fullName evidence="2">Uncharacterized protein</fullName>
    </submittedName>
</protein>
<feature type="transmembrane region" description="Helical" evidence="1">
    <location>
        <begin position="82"/>
        <end position="100"/>
    </location>
</feature>
<reference evidence="2" key="1">
    <citation type="submission" date="2021-12" db="EMBL/GenBank/DDBJ databases">
        <authorList>
            <person name="King R."/>
        </authorList>
    </citation>
    <scope>NUCLEOTIDE SEQUENCE</scope>
</reference>
<feature type="transmembrane region" description="Helical" evidence="1">
    <location>
        <begin position="41"/>
        <end position="70"/>
    </location>
</feature>
<feature type="transmembrane region" description="Helical" evidence="1">
    <location>
        <begin position="189"/>
        <end position="214"/>
    </location>
</feature>
<feature type="transmembrane region" description="Helical" evidence="1">
    <location>
        <begin position="158"/>
        <end position="177"/>
    </location>
</feature>
<sequence length="318" mass="36544">MQNDSLSPCEQYIINGSRNRLQGLVTEPNLLVFSPSDDPSIWTIVTLVCSSIGIALTAAALTLLVLTASLFPEWRKSYKNQLLIQLMFARLFYSAFRFFIDLQKMFQTCPLTQKFLSGDLFGMFYTEMVLVLWMFIFSRQMYISLVKVFAENSSIWGVSLFAWLGPVAVTSILYALFTSGDKFYKYFVLYLMVFKWPVLIANAVILILVLKSVITNSIKTENCRRIIVVMIILIFTFGFYQIVVDVCKIYYIRVTYNGGIMQTLLMISNILSMYHCAFSITFWVLGNASTRKLWLFRGKGLRDKIRLSTRFSSAESQP</sequence>
<accession>A0A9P0C4N8</accession>
<proteinExistence type="predicted"/>
<keyword evidence="3" id="KW-1185">Reference proteome</keyword>
<keyword evidence="1" id="KW-1133">Transmembrane helix</keyword>
<keyword evidence="1" id="KW-0472">Membrane</keyword>
<feature type="transmembrane region" description="Helical" evidence="1">
    <location>
        <begin position="120"/>
        <end position="137"/>
    </location>
</feature>
<feature type="transmembrane region" description="Helical" evidence="1">
    <location>
        <begin position="264"/>
        <end position="285"/>
    </location>
</feature>
<evidence type="ECO:0000313" key="2">
    <source>
        <dbReference type="EMBL" id="CAH0626912.1"/>
    </source>
</evidence>
<evidence type="ECO:0000313" key="3">
    <source>
        <dbReference type="Proteomes" id="UP001154114"/>
    </source>
</evidence>
<organism evidence="2 3">
    <name type="scientific">Chrysodeixis includens</name>
    <name type="common">Soybean looper</name>
    <name type="synonym">Pseudoplusia includens</name>
    <dbReference type="NCBI Taxonomy" id="689277"/>
    <lineage>
        <taxon>Eukaryota</taxon>
        <taxon>Metazoa</taxon>
        <taxon>Ecdysozoa</taxon>
        <taxon>Arthropoda</taxon>
        <taxon>Hexapoda</taxon>
        <taxon>Insecta</taxon>
        <taxon>Pterygota</taxon>
        <taxon>Neoptera</taxon>
        <taxon>Endopterygota</taxon>
        <taxon>Lepidoptera</taxon>
        <taxon>Glossata</taxon>
        <taxon>Ditrysia</taxon>
        <taxon>Noctuoidea</taxon>
        <taxon>Noctuidae</taxon>
        <taxon>Plusiinae</taxon>
        <taxon>Chrysodeixis</taxon>
    </lineage>
</organism>
<dbReference type="Proteomes" id="UP001154114">
    <property type="component" value="Chromosome 8"/>
</dbReference>
<evidence type="ECO:0000256" key="1">
    <source>
        <dbReference type="SAM" id="Phobius"/>
    </source>
</evidence>
<dbReference type="OrthoDB" id="7200218at2759"/>
<dbReference type="EMBL" id="LR824011">
    <property type="protein sequence ID" value="CAH0626912.1"/>
    <property type="molecule type" value="Genomic_DNA"/>
</dbReference>
<dbReference type="AlphaFoldDB" id="A0A9P0C4N8"/>
<feature type="transmembrane region" description="Helical" evidence="1">
    <location>
        <begin position="226"/>
        <end position="244"/>
    </location>
</feature>